<dbReference type="InterPro" id="IPR012431">
    <property type="entry name" value="PDDEXK_10"/>
</dbReference>
<dbReference type="EMBL" id="CP062310">
    <property type="protein sequence ID" value="QOJ79037.1"/>
    <property type="molecule type" value="Genomic_DNA"/>
</dbReference>
<dbReference type="RefSeq" id="WP_192819009.1">
    <property type="nucleotide sequence ID" value="NZ_CP062310.1"/>
</dbReference>
<dbReference type="GeneID" id="59148389"/>
<organism evidence="1 2">
    <name type="scientific">Infirmifilum lucidum</name>
    <dbReference type="NCBI Taxonomy" id="2776706"/>
    <lineage>
        <taxon>Archaea</taxon>
        <taxon>Thermoproteota</taxon>
        <taxon>Thermoprotei</taxon>
        <taxon>Thermofilales</taxon>
        <taxon>Thermofilaceae</taxon>
        <taxon>Infirmifilum</taxon>
    </lineage>
</organism>
<reference evidence="1 2" key="1">
    <citation type="submission" date="2020-10" db="EMBL/GenBank/DDBJ databases">
        <title>Thermofilum lucidum 3507LT sp. nov. a novel member of Thermofilaceae family isolated from Chile hot spring, and proposal of description order Thermofilales.</title>
        <authorList>
            <person name="Zayulina K.S."/>
            <person name="Elcheninov A.G."/>
            <person name="Toshchakov S.V."/>
            <person name="Kublanov I.V."/>
        </authorList>
    </citation>
    <scope>NUCLEOTIDE SEQUENCE [LARGE SCALE GENOMIC DNA]</scope>
    <source>
        <strain evidence="1 2">3507LT</strain>
    </source>
</reference>
<dbReference type="Pfam" id="PF07788">
    <property type="entry name" value="PDDEXK_10"/>
    <property type="match status" value="1"/>
</dbReference>
<dbReference type="Proteomes" id="UP000594121">
    <property type="component" value="Chromosome"/>
</dbReference>
<name>A0A7L9FH42_9CREN</name>
<dbReference type="InterPro" id="IPR024271">
    <property type="entry name" value="DUF3782"/>
</dbReference>
<sequence>MEPDIERVVRALREEVGKLSRMVDALCAMYGLISEEEFREEIRRALREEHGLVVEKWEYFDSEGYVYSVPFHVEVYVVACGPGVVLVEVLPHARRGDVAAFKRKAELYERVTGRKPYKLVIASPHFEDRAIETCKVLGIEPCTGA</sequence>
<dbReference type="PANTHER" id="PTHR34314">
    <property type="entry name" value="CRENARCHAEAL PROTEIN, PUTATIVE-RELATED"/>
    <property type="match status" value="1"/>
</dbReference>
<dbReference type="PANTHER" id="PTHR34314:SF6">
    <property type="entry name" value="DUF3782 DOMAIN-CONTAINING PROTEIN"/>
    <property type="match status" value="1"/>
</dbReference>
<proteinExistence type="predicted"/>
<protein>
    <submittedName>
        <fullName evidence="1">DUF3782 domain-containing protein</fullName>
    </submittedName>
</protein>
<keyword evidence="2" id="KW-1185">Reference proteome</keyword>
<gene>
    <name evidence="1" type="ORF">IG193_00795</name>
</gene>
<accession>A0A7L9FH42</accession>
<dbReference type="InParanoid" id="A0A7L9FH42"/>
<evidence type="ECO:0000313" key="1">
    <source>
        <dbReference type="EMBL" id="QOJ79037.1"/>
    </source>
</evidence>
<dbReference type="AlphaFoldDB" id="A0A7L9FH42"/>
<dbReference type="KEGG" id="thel:IG193_00795"/>
<dbReference type="Pfam" id="PF12644">
    <property type="entry name" value="DUF3782"/>
    <property type="match status" value="1"/>
</dbReference>
<evidence type="ECO:0000313" key="2">
    <source>
        <dbReference type="Proteomes" id="UP000594121"/>
    </source>
</evidence>